<protein>
    <submittedName>
        <fullName evidence="3">Formyl transferase, C-terminal domain protein</fullName>
    </submittedName>
</protein>
<proteinExistence type="predicted"/>
<dbReference type="InterPro" id="IPR002376">
    <property type="entry name" value="Formyl_transf_N"/>
</dbReference>
<evidence type="ECO:0000259" key="2">
    <source>
        <dbReference type="Pfam" id="PF02911"/>
    </source>
</evidence>
<evidence type="ECO:0000259" key="1">
    <source>
        <dbReference type="Pfam" id="PF00551"/>
    </source>
</evidence>
<dbReference type="AlphaFoldDB" id="G2KLW9"/>
<dbReference type="SUPFAM" id="SSF50486">
    <property type="entry name" value="FMT C-terminal domain-like"/>
    <property type="match status" value="1"/>
</dbReference>
<reference evidence="3 4" key="1">
    <citation type="journal article" date="2011" name="BMC Genomics">
        <title>Genomic insights into an obligate epibiotic bacterial predator: Micavibrio aeruginosavorus ARL-13.</title>
        <authorList>
            <person name="Wang Z."/>
            <person name="Kadouri D."/>
            <person name="Wu M."/>
        </authorList>
    </citation>
    <scope>NUCLEOTIDE SEQUENCE [LARGE SCALE GENOMIC DNA]</scope>
    <source>
        <strain evidence="3 4">ARL-13</strain>
    </source>
</reference>
<keyword evidence="4" id="KW-1185">Reference proteome</keyword>
<dbReference type="HOGENOM" id="CLU_033347_1_1_5"/>
<dbReference type="PANTHER" id="PTHR11138:SF5">
    <property type="entry name" value="METHIONYL-TRNA FORMYLTRANSFERASE, MITOCHONDRIAL"/>
    <property type="match status" value="1"/>
</dbReference>
<keyword evidence="3" id="KW-0808">Transferase</keyword>
<dbReference type="Proteomes" id="UP000009286">
    <property type="component" value="Chromosome"/>
</dbReference>
<dbReference type="GO" id="GO:0004479">
    <property type="term" value="F:methionyl-tRNA formyltransferase activity"/>
    <property type="evidence" value="ECO:0007669"/>
    <property type="project" value="TreeGrafter"/>
</dbReference>
<organism evidence="3 4">
    <name type="scientific">Micavibrio aeruginosavorus (strain ARL-13)</name>
    <dbReference type="NCBI Taxonomy" id="856793"/>
    <lineage>
        <taxon>Bacteria</taxon>
        <taxon>Pseudomonadati</taxon>
        <taxon>Bdellovibrionota</taxon>
        <taxon>Bdellovibrionia</taxon>
        <taxon>Bdellovibrionales</taxon>
        <taxon>Pseudobdellovibrionaceae</taxon>
        <taxon>Micavibrio</taxon>
    </lineage>
</organism>
<gene>
    <name evidence="3" type="ordered locus">MICA_1018</name>
</gene>
<feature type="domain" description="Formyl transferase C-terminal" evidence="2">
    <location>
        <begin position="206"/>
        <end position="298"/>
    </location>
</feature>
<name>G2KLW9_MICAA</name>
<dbReference type="InterPro" id="IPR036477">
    <property type="entry name" value="Formyl_transf_N_sf"/>
</dbReference>
<dbReference type="GO" id="GO:0005829">
    <property type="term" value="C:cytosol"/>
    <property type="evidence" value="ECO:0007669"/>
    <property type="project" value="TreeGrafter"/>
</dbReference>
<sequence>MRVGFVGRGTLGRDVLKGLIDNENIEIPFVINCRVTPEVGAGRDVFEKMALDNNIPFHFSNTLNADKWISYIREQNVDLVVAMLWLDTIGEEVISGARLGFLNLHGGMLPRYRGNACSNWAILNKEDQQGLSVHLMEAGKLDSGPVVLQEIIPMTDRTTIKELMDHIDKRGAELVLQAVGMIVRDEYTLTSQNEEKALRCYPRLPRDGEINWHDAAEKIERLIRAAGDPYPGAYSFYSDVRDEGRIKKMTICSAHIEEHPTEFCAVPGHVLKIQDDLKRAVVCGDMKLLVLDEIRIDGISSDPVSSFRTVRQRMGLDTEILLNELWKLKERLNA</sequence>
<feature type="domain" description="Formyl transferase N-terminal" evidence="1">
    <location>
        <begin position="60"/>
        <end position="179"/>
    </location>
</feature>
<accession>G2KLW9</accession>
<dbReference type="eggNOG" id="COG0223">
    <property type="taxonomic scope" value="Bacteria"/>
</dbReference>
<dbReference type="Pfam" id="PF02911">
    <property type="entry name" value="Formyl_trans_C"/>
    <property type="match status" value="1"/>
</dbReference>
<dbReference type="CDD" id="cd08369">
    <property type="entry name" value="FMT_core"/>
    <property type="match status" value="1"/>
</dbReference>
<dbReference type="PANTHER" id="PTHR11138">
    <property type="entry name" value="METHIONYL-TRNA FORMYLTRANSFERASE"/>
    <property type="match status" value="1"/>
</dbReference>
<dbReference type="Pfam" id="PF00551">
    <property type="entry name" value="Formyl_trans_N"/>
    <property type="match status" value="1"/>
</dbReference>
<evidence type="ECO:0000313" key="3">
    <source>
        <dbReference type="EMBL" id="AEP09348.1"/>
    </source>
</evidence>
<evidence type="ECO:0000313" key="4">
    <source>
        <dbReference type="Proteomes" id="UP000009286"/>
    </source>
</evidence>
<dbReference type="Gene3D" id="3.40.50.12230">
    <property type="match status" value="1"/>
</dbReference>
<dbReference type="STRING" id="856793.MICA_1018"/>
<dbReference type="InterPro" id="IPR011034">
    <property type="entry name" value="Formyl_transferase-like_C_sf"/>
</dbReference>
<dbReference type="KEGG" id="mai:MICA_1018"/>
<dbReference type="EMBL" id="CP002382">
    <property type="protein sequence ID" value="AEP09348.1"/>
    <property type="molecule type" value="Genomic_DNA"/>
</dbReference>
<dbReference type="SUPFAM" id="SSF53328">
    <property type="entry name" value="Formyltransferase"/>
    <property type="match status" value="1"/>
</dbReference>
<dbReference type="InterPro" id="IPR005793">
    <property type="entry name" value="Formyl_trans_C"/>
</dbReference>